<accession>A0A8K1Y079</accession>
<dbReference type="InterPro" id="IPR004219">
    <property type="entry name" value="TTvirus_Unk"/>
</dbReference>
<reference evidence="9" key="1">
    <citation type="journal article" date="2021" name="Cell Host Microbe">
        <title>Global genome analysis reveals a vast and dynamic anellovirus landscape within the human virome.</title>
        <authorList>
            <person name="Arze C.A."/>
            <person name="Springer S."/>
            <person name="Dudas G."/>
            <person name="Patel S."/>
            <person name="Bhattacharyya A."/>
            <person name="Swaminathan H."/>
            <person name="Brugnara C."/>
            <person name="Delagrave S."/>
            <person name="Ong T."/>
            <person name="Kahvejian A."/>
            <person name="Echelard Y."/>
            <person name="Weinstein E.G."/>
            <person name="Hajjar R.J."/>
            <person name="Andersen K.G."/>
            <person name="Yozwiak N.L."/>
        </authorList>
    </citation>
    <scope>NUCLEOTIDE SEQUENCE</scope>
    <source>
        <strain evidence="9">TF1YBNR9A</strain>
    </source>
</reference>
<evidence type="ECO:0000256" key="6">
    <source>
        <dbReference type="ARBA" id="ARBA00022844"/>
    </source>
</evidence>
<keyword evidence="6 7" id="KW-0946">Virion</keyword>
<name>A0A8K1Y079_9VIRU</name>
<feature type="compositionally biased region" description="Acidic residues" evidence="8">
    <location>
        <begin position="691"/>
        <end position="701"/>
    </location>
</feature>
<comment type="function">
    <text evidence="7">Self-assembles to form an icosahedral capsid.</text>
</comment>
<feature type="region of interest" description="Disordered" evidence="8">
    <location>
        <begin position="678"/>
        <end position="701"/>
    </location>
</feature>
<proteinExistence type="inferred from homology"/>
<dbReference type="Pfam" id="PF02956">
    <property type="entry name" value="TT_ORF1"/>
    <property type="match status" value="1"/>
</dbReference>
<protein>
    <recommendedName>
        <fullName evidence="3 7">Capsid protein</fullName>
    </recommendedName>
</protein>
<evidence type="ECO:0000313" key="9">
    <source>
        <dbReference type="EMBL" id="UHS18387.1"/>
    </source>
</evidence>
<dbReference type="EMBL" id="OK574416">
    <property type="protein sequence ID" value="UHS18387.1"/>
    <property type="molecule type" value="Genomic_DNA"/>
</dbReference>
<evidence type="ECO:0000256" key="3">
    <source>
        <dbReference type="ARBA" id="ARBA00018091"/>
    </source>
</evidence>
<evidence type="ECO:0000256" key="2">
    <source>
        <dbReference type="ARBA" id="ARBA00006131"/>
    </source>
</evidence>
<keyword evidence="5 7" id="KW-0167">Capsid protein</keyword>
<keyword evidence="4 7" id="KW-1140">T=1 icosahedral capsid protein</keyword>
<sequence length="743" mass="88277">MWWFRRRPWRRRPQRRWRWRRWRRRPARRVRRRAARPARRRRVRRLRRRRGWVRRTIIRRRRRWRRRRKKINIQQWNPPTVRKCVVTGYLPLLICGTGTTGTTYRNYGSHTTDYKKYDPYGGGVSTMQFTFQNLYEEYEKHHNRWSKSNVDLELIRYKGCKFTLYRHPEVDFIFGYNRKWPFTDSLLTCPALQPGIQLATMKNRKIILPSYKTKPKGPIKKTIRIKPPTMFTDRWYFQNDFRSVPLVTTQAVTASLRFPMCSPQTDNICIYFQVLGNWYNTACSISPTHLNNNYSAFKNHLTTHYNVQSQSKQPTGGPVGTVFNTFKTQEHVVDPKWDVYKQENPSTASANKYLQVSSLWGDHVYKPDIVDAFFQNADKMYTARKNVSFQEAKELNHKTGFYSSIFLSRERLSPDFPGIYKEVVYNPLNDKGIGNKVWIDWCTKNDTQFRDVPGRLTIADVPLYAALLGYEDYCIKYYHDKGLPKEVRVTIQCPYTEPPLYDKDNTDMGFLPYDYNFGNGKMPDGNGYIPMEYRFRWYLCMFHQKNWMNDIVQCGPFAYQGDQRSCVLMCKYKFNFLFGGNPIPQQTLKDPATQPTFPVPGAGPLLTRLQITDPRLQEEGYLLRKWDIRRGFFGHKAIKRMYQQQKFAESVTGPPKRSKFEVPADTLAEGSCSLERKHLTWSDESQAQTETESEVQEEEEEKSIHLHLRKQYREQQQLRCQLEHLILEVAKTQQHLHAPIFHC</sequence>
<dbReference type="GO" id="GO:0039615">
    <property type="term" value="C:T=1 icosahedral viral capsid"/>
    <property type="evidence" value="ECO:0007669"/>
    <property type="project" value="UniProtKB-UniRule"/>
</dbReference>
<evidence type="ECO:0000256" key="1">
    <source>
        <dbReference type="ARBA" id="ARBA00004328"/>
    </source>
</evidence>
<evidence type="ECO:0000256" key="5">
    <source>
        <dbReference type="ARBA" id="ARBA00022561"/>
    </source>
</evidence>
<comment type="similarity">
    <text evidence="2 7">Belongs to the anelloviridae capsid protein family.</text>
</comment>
<comment type="subcellular location">
    <subcellularLocation>
        <location evidence="1 7">Virion</location>
    </subcellularLocation>
</comment>
<evidence type="ECO:0000256" key="7">
    <source>
        <dbReference type="RuleBase" id="RU361230"/>
    </source>
</evidence>
<evidence type="ECO:0000256" key="8">
    <source>
        <dbReference type="SAM" id="MobiDB-lite"/>
    </source>
</evidence>
<organism evidence="9">
    <name type="scientific">Alphatorquevirus sp</name>
    <dbReference type="NCBI Taxonomy" id="2809145"/>
    <lineage>
        <taxon>Viruses</taxon>
        <taxon>Monodnaviria</taxon>
        <taxon>Shotokuvirae</taxon>
        <taxon>Commensaviricota</taxon>
        <taxon>Cardeaviricetes</taxon>
        <taxon>Sanitavirales</taxon>
        <taxon>Anelloviridae</taxon>
        <taxon>Alphatorquevirus</taxon>
    </lineage>
</organism>
<evidence type="ECO:0000256" key="4">
    <source>
        <dbReference type="ARBA" id="ARBA00022431"/>
    </source>
</evidence>